<keyword evidence="6" id="KW-1185">Reference proteome</keyword>
<dbReference type="Pfam" id="PF00561">
    <property type="entry name" value="Abhydrolase_1"/>
    <property type="match status" value="1"/>
</dbReference>
<comment type="similarity">
    <text evidence="1">Belongs to the peptidase S33 family.</text>
</comment>
<gene>
    <name evidence="5" type="ORF">CALVIDRAFT_537618</name>
</gene>
<sequence>MEKSRPKDITMALPITQVVATANVSRRKSIFKALGVVGLAAALIGYRACDHARFSSALLGFAPRPARAGIAWSACPDLTEFDCGYLSVPLDYLNPLPNETVSLALRRLPASAPKAERMGTLFVNPGGPGGSGTAAIVNYGQDLNVILKGRYDILSWDPRGINMTTPALDCYPTNFDEWLGAYKEAQLGLPFEMGNNSLQWFEKIDAFYLADVASCAKHGNQKMLKASSTAYTARDIISILQAIGEDERGLQYWGFSYGTILGATFAAMFPEYAYRMVLDGVANSNFFTNNPFDSGRSAMDDTNKVWEGFLSECASAGPAGCALAQTGFTTDDVRASMDDLIDSLKARPLPVPFTGKFSGIITASDIKTAIFQALYKPSKWADLAAAFADAKNGDGAALAAFIGEPALTERRDPADNVFKRHMFPAGSSRISNAAVMCGDADPDVAHSMDTPEKFMEYSKELADLSITGETWTFFAGRCRLWNTTAYEAYRGPWTVEEGLKKTKYPVLFVGNTADPVTPLSAAKTMSKGFGGESATLLIQDGFGHCSTAHPSICTAKAIAAYFHKGVVPEYGTLCKSDDGFIFPQAGTQDESLRALGEEDHEIMLAMRRLSKRMETW</sequence>
<evidence type="ECO:0000313" key="5">
    <source>
        <dbReference type="EMBL" id="KZO96036.1"/>
    </source>
</evidence>
<dbReference type="Proteomes" id="UP000076738">
    <property type="component" value="Unassembled WGS sequence"/>
</dbReference>
<dbReference type="InterPro" id="IPR029058">
    <property type="entry name" value="AB_hydrolase_fold"/>
</dbReference>
<dbReference type="InterPro" id="IPR000073">
    <property type="entry name" value="AB_hydrolase_1"/>
</dbReference>
<name>A0A167LU89_CALVF</name>
<keyword evidence="2 5" id="KW-0378">Hydrolase</keyword>
<evidence type="ECO:0000256" key="2">
    <source>
        <dbReference type="ARBA" id="ARBA00022801"/>
    </source>
</evidence>
<dbReference type="Pfam" id="PF08386">
    <property type="entry name" value="Abhydrolase_4"/>
    <property type="match status" value="1"/>
</dbReference>
<evidence type="ECO:0000256" key="1">
    <source>
        <dbReference type="ARBA" id="ARBA00010088"/>
    </source>
</evidence>
<dbReference type="OrthoDB" id="425534at2759"/>
<dbReference type="SUPFAM" id="SSF53474">
    <property type="entry name" value="alpha/beta-Hydrolases"/>
    <property type="match status" value="1"/>
</dbReference>
<proteinExistence type="inferred from homology"/>
<evidence type="ECO:0000259" key="3">
    <source>
        <dbReference type="Pfam" id="PF00561"/>
    </source>
</evidence>
<evidence type="ECO:0000259" key="4">
    <source>
        <dbReference type="Pfam" id="PF08386"/>
    </source>
</evidence>
<dbReference type="AlphaFoldDB" id="A0A167LU89"/>
<reference evidence="5 6" key="1">
    <citation type="journal article" date="2016" name="Mol. Biol. Evol.">
        <title>Comparative Genomics of Early-Diverging Mushroom-Forming Fungi Provides Insights into the Origins of Lignocellulose Decay Capabilities.</title>
        <authorList>
            <person name="Nagy L.G."/>
            <person name="Riley R."/>
            <person name="Tritt A."/>
            <person name="Adam C."/>
            <person name="Daum C."/>
            <person name="Floudas D."/>
            <person name="Sun H."/>
            <person name="Yadav J.S."/>
            <person name="Pangilinan J."/>
            <person name="Larsson K.H."/>
            <person name="Matsuura K."/>
            <person name="Barry K."/>
            <person name="Labutti K."/>
            <person name="Kuo R."/>
            <person name="Ohm R.A."/>
            <person name="Bhattacharya S.S."/>
            <person name="Shirouzu T."/>
            <person name="Yoshinaga Y."/>
            <person name="Martin F.M."/>
            <person name="Grigoriev I.V."/>
            <person name="Hibbett D.S."/>
        </authorList>
    </citation>
    <scope>NUCLEOTIDE SEQUENCE [LARGE SCALE GENOMIC DNA]</scope>
    <source>
        <strain evidence="5 6">TUFC12733</strain>
    </source>
</reference>
<accession>A0A167LU89</accession>
<protein>
    <submittedName>
        <fullName evidence="5">Alpha/beta-hydrolase</fullName>
    </submittedName>
</protein>
<feature type="domain" description="Peptidase S33 tripeptidyl aminopeptidase-like C-terminal" evidence="4">
    <location>
        <begin position="478"/>
        <end position="574"/>
    </location>
</feature>
<dbReference type="EMBL" id="KV417286">
    <property type="protein sequence ID" value="KZO96036.1"/>
    <property type="molecule type" value="Genomic_DNA"/>
</dbReference>
<dbReference type="PANTHER" id="PTHR43248:SF25">
    <property type="entry name" value="AB HYDROLASE-1 DOMAIN-CONTAINING PROTEIN-RELATED"/>
    <property type="match status" value="1"/>
</dbReference>
<dbReference type="PANTHER" id="PTHR43248">
    <property type="entry name" value="2-SUCCINYL-6-HYDROXY-2,4-CYCLOHEXADIENE-1-CARBOXYLATE SYNTHASE"/>
    <property type="match status" value="1"/>
</dbReference>
<dbReference type="InterPro" id="IPR051601">
    <property type="entry name" value="Serine_prot/Carboxylest_S33"/>
</dbReference>
<evidence type="ECO:0000313" key="6">
    <source>
        <dbReference type="Proteomes" id="UP000076738"/>
    </source>
</evidence>
<feature type="domain" description="AB hydrolase-1" evidence="3">
    <location>
        <begin position="120"/>
        <end position="312"/>
    </location>
</feature>
<dbReference type="Gene3D" id="3.40.50.1820">
    <property type="entry name" value="alpha/beta hydrolase"/>
    <property type="match status" value="1"/>
</dbReference>
<dbReference type="GO" id="GO:0016787">
    <property type="term" value="F:hydrolase activity"/>
    <property type="evidence" value="ECO:0007669"/>
    <property type="project" value="UniProtKB-KW"/>
</dbReference>
<dbReference type="STRING" id="1330018.A0A167LU89"/>
<organism evidence="5 6">
    <name type="scientific">Calocera viscosa (strain TUFC12733)</name>
    <dbReference type="NCBI Taxonomy" id="1330018"/>
    <lineage>
        <taxon>Eukaryota</taxon>
        <taxon>Fungi</taxon>
        <taxon>Dikarya</taxon>
        <taxon>Basidiomycota</taxon>
        <taxon>Agaricomycotina</taxon>
        <taxon>Dacrymycetes</taxon>
        <taxon>Dacrymycetales</taxon>
        <taxon>Dacrymycetaceae</taxon>
        <taxon>Calocera</taxon>
    </lineage>
</organism>
<dbReference type="InterPro" id="IPR013595">
    <property type="entry name" value="Pept_S33_TAP-like_C"/>
</dbReference>